<organism evidence="1 2">
    <name type="scientific">Methanopyrus kandleri (strain AV19 / DSM 6324 / JCM 9639 / NBRC 100938)</name>
    <dbReference type="NCBI Taxonomy" id="190192"/>
    <lineage>
        <taxon>Archaea</taxon>
        <taxon>Methanobacteriati</taxon>
        <taxon>Methanobacteriota</taxon>
        <taxon>Methanomada group</taxon>
        <taxon>Methanopyri</taxon>
        <taxon>Methanopyrales</taxon>
        <taxon>Methanopyraceae</taxon>
        <taxon>Methanopyrus</taxon>
    </lineage>
</organism>
<dbReference type="InParanoid" id="Q8TVX6"/>
<dbReference type="HOGENOM" id="CLU_864987_0_0_2"/>
<dbReference type="Proteomes" id="UP000001826">
    <property type="component" value="Chromosome"/>
</dbReference>
<evidence type="ECO:0000313" key="1">
    <source>
        <dbReference type="EMBL" id="AAM02475.1"/>
    </source>
</evidence>
<proteinExistence type="predicted"/>
<accession>Q8TVX6</accession>
<dbReference type="InterPro" id="IPR027417">
    <property type="entry name" value="P-loop_NTPase"/>
</dbReference>
<name>Q8TVX6_METKA</name>
<keyword evidence="2" id="KW-1185">Reference proteome</keyword>
<dbReference type="GeneID" id="1477857"/>
<dbReference type="OrthoDB" id="36110at2157"/>
<dbReference type="SUPFAM" id="SSF52540">
    <property type="entry name" value="P-loop containing nucleoside triphosphate hydrolases"/>
    <property type="match status" value="1"/>
</dbReference>
<dbReference type="RefSeq" id="WP_011019630.1">
    <property type="nucleotide sequence ID" value="NC_003551.1"/>
</dbReference>
<dbReference type="EMBL" id="AE009439">
    <property type="protein sequence ID" value="AAM02475.1"/>
    <property type="molecule type" value="Genomic_DNA"/>
</dbReference>
<evidence type="ECO:0000313" key="2">
    <source>
        <dbReference type="Proteomes" id="UP000001826"/>
    </source>
</evidence>
<dbReference type="STRING" id="190192.MK1262"/>
<dbReference type="EnsemblBacteria" id="AAM02475">
    <property type="protein sequence ID" value="AAM02475"/>
    <property type="gene ID" value="MK1262"/>
</dbReference>
<dbReference type="Gene3D" id="3.40.50.300">
    <property type="entry name" value="P-loop containing nucleotide triphosphate hydrolases"/>
    <property type="match status" value="1"/>
</dbReference>
<dbReference type="KEGG" id="mka:MK1262"/>
<reference evidence="1 2" key="1">
    <citation type="journal article" date="2002" name="Proc. Natl. Acad. Sci. U.S.A.">
        <title>The complete genome of hyperthermophile Methanopyrus kandleri AV19 and monophyly of archaeal methanogens.</title>
        <authorList>
            <person name="Slesarev A.I."/>
            <person name="Mezhevaya K.V."/>
            <person name="Makarova K.S."/>
            <person name="Polushin N.N."/>
            <person name="Shcherbinina O.V."/>
            <person name="Shakhova V.V."/>
            <person name="Belova G.I."/>
            <person name="Aravind L."/>
            <person name="Natale D.A."/>
            <person name="Rogozin I.B."/>
            <person name="Tatusov R.L."/>
            <person name="Wolf Y.I."/>
            <person name="Stetter K.O."/>
            <person name="Malykh A.G."/>
            <person name="Koonin E.V."/>
            <person name="Kozyavkin S.A."/>
        </authorList>
    </citation>
    <scope>NUCLEOTIDE SEQUENCE [LARGE SCALE GENOMIC DNA]</scope>
    <source>
        <strain evidence="2">AV19 / DSM 6324 / JCM 9639 / NBRC 100938</strain>
    </source>
</reference>
<protein>
    <submittedName>
        <fullName evidence="1">ATPase involved in chromosome partitioning</fullName>
    </submittedName>
</protein>
<gene>
    <name evidence="1" type="ordered locus">MK1262</name>
</gene>
<sequence length="303" mass="34453">MAKVSKVFVVGFTARKGGTGKTTCSFNVGFEFARRRKWKGVKSHPVFFVDVDPQAIGKESERAATTLTDLFRIGPFDLTPLKLEGDRMVEARRVTKETVERTGGFELFHVKYSPDPEEFDNADPMCSVHDKVFLAHLSTHISESPGMMDFGKFLNAITGAGFDGIVVLDTPPLNVRTTFVLNALEHCDLVVPVLNPESYDQIPDFIRRHPVRFIVLNQMLKGRTKEAEKIRREIEGYLKRTTLDEDDVIWIPSNDQLRSCTNTGVPARCRNPKPQAVTPKFHHIAWRIEVERERRSKISEIRL</sequence>
<dbReference type="AlphaFoldDB" id="Q8TVX6"/>
<dbReference type="PaxDb" id="190192-MK1262"/>